<dbReference type="RefSeq" id="WP_170039980.1">
    <property type="nucleotide sequence ID" value="NZ_JABDTL010000002.1"/>
</dbReference>
<evidence type="ECO:0000313" key="2">
    <source>
        <dbReference type="EMBL" id="MBB6070181.1"/>
    </source>
</evidence>
<feature type="transmembrane region" description="Helical" evidence="1">
    <location>
        <begin position="34"/>
        <end position="55"/>
    </location>
</feature>
<name>A0A841GN01_9BACT</name>
<sequence>MTETVGFLLFFALNVVVVAAVYAGLMRALGGPGWALGTLLGLLNGAAVVGALPLLTRVSKAVKEGRMPPPGRYGLAWGRATPWAILAGHGVYGAVLGAVLKAF</sequence>
<reference evidence="2 3" key="1">
    <citation type="submission" date="2020-08" db="EMBL/GenBank/DDBJ databases">
        <title>Genomic Encyclopedia of Type Strains, Phase IV (KMG-IV): sequencing the most valuable type-strain genomes for metagenomic binning, comparative biology and taxonomic classification.</title>
        <authorList>
            <person name="Goeker M."/>
        </authorList>
    </citation>
    <scope>NUCLEOTIDE SEQUENCE [LARGE SCALE GENOMIC DNA]</scope>
    <source>
        <strain evidence="2 3">DSM 29007</strain>
    </source>
</reference>
<feature type="transmembrane region" description="Helical" evidence="1">
    <location>
        <begin position="76"/>
        <end position="100"/>
    </location>
</feature>
<keyword evidence="1" id="KW-0812">Transmembrane</keyword>
<comment type="caution">
    <text evidence="2">The sequence shown here is derived from an EMBL/GenBank/DDBJ whole genome shotgun (WGS) entry which is preliminary data.</text>
</comment>
<gene>
    <name evidence="2" type="ORF">HNQ61_001798</name>
</gene>
<evidence type="ECO:0000313" key="3">
    <source>
        <dbReference type="Proteomes" id="UP000582837"/>
    </source>
</evidence>
<keyword evidence="1" id="KW-0472">Membrane</keyword>
<keyword evidence="3" id="KW-1185">Reference proteome</keyword>
<dbReference type="Proteomes" id="UP000582837">
    <property type="component" value="Unassembled WGS sequence"/>
</dbReference>
<dbReference type="EMBL" id="JACHIA010000003">
    <property type="protein sequence ID" value="MBB6070181.1"/>
    <property type="molecule type" value="Genomic_DNA"/>
</dbReference>
<dbReference type="AlphaFoldDB" id="A0A841GN01"/>
<feature type="transmembrane region" description="Helical" evidence="1">
    <location>
        <begin position="7"/>
        <end position="28"/>
    </location>
</feature>
<accession>A0A841GN01</accession>
<protein>
    <submittedName>
        <fullName evidence="2">Uncharacterized protein</fullName>
    </submittedName>
</protein>
<evidence type="ECO:0000256" key="1">
    <source>
        <dbReference type="SAM" id="Phobius"/>
    </source>
</evidence>
<keyword evidence="1" id="KW-1133">Transmembrane helix</keyword>
<proteinExistence type="predicted"/>
<organism evidence="2 3">
    <name type="scientific">Longimicrobium terrae</name>
    <dbReference type="NCBI Taxonomy" id="1639882"/>
    <lineage>
        <taxon>Bacteria</taxon>
        <taxon>Pseudomonadati</taxon>
        <taxon>Gemmatimonadota</taxon>
        <taxon>Longimicrobiia</taxon>
        <taxon>Longimicrobiales</taxon>
        <taxon>Longimicrobiaceae</taxon>
        <taxon>Longimicrobium</taxon>
    </lineage>
</organism>